<name>A0ABY2XBN5_9RHOB</name>
<dbReference type="Proteomes" id="UP001191082">
    <property type="component" value="Unassembled WGS sequence"/>
</dbReference>
<organism evidence="1 2">
    <name type="scientific">Arenibacterium halophilum</name>
    <dbReference type="NCBI Taxonomy" id="2583821"/>
    <lineage>
        <taxon>Bacteria</taxon>
        <taxon>Pseudomonadati</taxon>
        <taxon>Pseudomonadota</taxon>
        <taxon>Alphaproteobacteria</taxon>
        <taxon>Rhodobacterales</taxon>
        <taxon>Paracoccaceae</taxon>
        <taxon>Arenibacterium</taxon>
    </lineage>
</organism>
<gene>
    <name evidence="1" type="ORF">FGK64_00050</name>
</gene>
<proteinExistence type="predicted"/>
<accession>A0ABY2XBN5</accession>
<evidence type="ECO:0000313" key="1">
    <source>
        <dbReference type="EMBL" id="TMV14423.1"/>
    </source>
</evidence>
<comment type="caution">
    <text evidence="1">The sequence shown here is derived from an EMBL/GenBank/DDBJ whole genome shotgun (WGS) entry which is preliminary data.</text>
</comment>
<evidence type="ECO:0000313" key="2">
    <source>
        <dbReference type="Proteomes" id="UP001191082"/>
    </source>
</evidence>
<dbReference type="EMBL" id="VCPC01000001">
    <property type="protein sequence ID" value="TMV14423.1"/>
    <property type="molecule type" value="Genomic_DNA"/>
</dbReference>
<protein>
    <recommendedName>
        <fullName evidence="3">TFIIB-type domain-containing protein</fullName>
    </recommendedName>
</protein>
<evidence type="ECO:0008006" key="3">
    <source>
        <dbReference type="Google" id="ProtNLM"/>
    </source>
</evidence>
<reference evidence="1 2" key="1">
    <citation type="submission" date="2019-05" db="EMBL/GenBank/DDBJ databases">
        <title>Marivita sp. nov. isolated from sea sediment.</title>
        <authorList>
            <person name="Kim W."/>
        </authorList>
    </citation>
    <scope>NUCLEOTIDE SEQUENCE [LARGE SCALE GENOMIC DNA]</scope>
    <source>
        <strain evidence="1 2">CAU 1492</strain>
    </source>
</reference>
<keyword evidence="2" id="KW-1185">Reference proteome</keyword>
<sequence length="67" mass="7542">MQSIEVPCPVCGLEIERSVAWIKSNGHFLCDGCGSVITLLRDRFLKDLQSADRLIAYSRAQAPRRLH</sequence>